<organism evidence="2 3">
    <name type="scientific">Carya illinoinensis</name>
    <name type="common">Pecan</name>
    <dbReference type="NCBI Taxonomy" id="32201"/>
    <lineage>
        <taxon>Eukaryota</taxon>
        <taxon>Viridiplantae</taxon>
        <taxon>Streptophyta</taxon>
        <taxon>Embryophyta</taxon>
        <taxon>Tracheophyta</taxon>
        <taxon>Spermatophyta</taxon>
        <taxon>Magnoliopsida</taxon>
        <taxon>eudicotyledons</taxon>
        <taxon>Gunneridae</taxon>
        <taxon>Pentapetalae</taxon>
        <taxon>rosids</taxon>
        <taxon>fabids</taxon>
        <taxon>Fagales</taxon>
        <taxon>Juglandaceae</taxon>
        <taxon>Carya</taxon>
    </lineage>
</organism>
<comment type="caution">
    <text evidence="2">The sequence shown here is derived from an EMBL/GenBank/DDBJ whole genome shotgun (WGS) entry which is preliminary data.</text>
</comment>
<evidence type="ECO:0000313" key="3">
    <source>
        <dbReference type="Proteomes" id="UP000811246"/>
    </source>
</evidence>
<gene>
    <name evidence="2" type="ORF">I3842_Q109300</name>
</gene>
<evidence type="ECO:0000259" key="1">
    <source>
        <dbReference type="Pfam" id="PF14214"/>
    </source>
</evidence>
<sequence length="586" mass="68688">MPSCRHCKAKKFFHETNNFCCADGSISLATNAVPEQLYRLFVSNDSKSIQFRTYVRTYNNKFTFTSFGVIFDRNLSQRNRGIYTFRVQGQIYHYLSDLIPSNGRPSNLQLYFYDIEHEFENRIVDSTRMDPSIIAQLMDILRVNPYCTFFRSLGDLPSLEYQKIRIRSDPGLDQRIYNAPTSSEVAAIWVEDDTLEQVTPRDIFVYNHVGGSHIVQYYFGCYDPLQYPLLFPFGDIGWHQGIQRINRRGVSISNHTHPAQSIDPHQSISAEELLRRRLFQQFVVDMYIKIETSRLDYFRSNQQHIRSELYQGIVDSISVGETNASRIGKRLILPSSFIGGPRDMQKRYMEAMTLVQRYGKPDIFLTITCNPNWKEISAELKPHEETQNRPDLIARIFRAKLEELKYQLFKREIFGKKRGLPHAHFLIILHRDWKLYAPESFDQIVSAELPDKDKNLHLYTADCFPIYKRSDDGRTVKIRGHDLDNRWVVPYNSYLLAMFDCHINVEICSTIKAVKYLYNIFTKVMTVLPLIWFLNNQINKLMKFNNSNQLDGLLHQKQCGEYTNLLSMKYIQQFTACIYILKISTK</sequence>
<dbReference type="InterPro" id="IPR025476">
    <property type="entry name" value="Helitron_helicase-like"/>
</dbReference>
<dbReference type="PANTHER" id="PTHR45786">
    <property type="entry name" value="DNA BINDING PROTEIN-LIKE"/>
    <property type="match status" value="1"/>
</dbReference>
<proteinExistence type="predicted"/>
<accession>A0A921ZXL6</accession>
<protein>
    <recommendedName>
        <fullName evidence="1">Helitron helicase-like domain-containing protein</fullName>
    </recommendedName>
</protein>
<reference evidence="2" key="1">
    <citation type="submission" date="2021-01" db="EMBL/GenBank/DDBJ databases">
        <authorList>
            <person name="Lovell J.T."/>
            <person name="Bentley N."/>
            <person name="Bhattarai G."/>
            <person name="Jenkins J.W."/>
            <person name="Sreedasyam A."/>
            <person name="Alarcon Y."/>
            <person name="Bock C."/>
            <person name="Boston L."/>
            <person name="Carlson J."/>
            <person name="Cervantes K."/>
            <person name="Clermont K."/>
            <person name="Krom N."/>
            <person name="Kubenka K."/>
            <person name="Mamidi S."/>
            <person name="Mattison C."/>
            <person name="Monteros M."/>
            <person name="Pisani C."/>
            <person name="Plott C."/>
            <person name="Rajasekar S."/>
            <person name="Rhein H.S."/>
            <person name="Rohla C."/>
            <person name="Song M."/>
            <person name="Hilaire R.S."/>
            <person name="Shu S."/>
            <person name="Wells L."/>
            <person name="Wang X."/>
            <person name="Webber J."/>
            <person name="Heerema R.J."/>
            <person name="Klein P."/>
            <person name="Conner P."/>
            <person name="Grauke L."/>
            <person name="Grimwood J."/>
            <person name="Schmutz J."/>
            <person name="Randall J.J."/>
        </authorList>
    </citation>
    <scope>NUCLEOTIDE SEQUENCE</scope>
    <source>
        <tissue evidence="2">Leaf</tissue>
    </source>
</reference>
<evidence type="ECO:0000313" key="2">
    <source>
        <dbReference type="EMBL" id="KAG6619128.1"/>
    </source>
</evidence>
<dbReference type="Proteomes" id="UP000811246">
    <property type="component" value="Unassembled WGS sequence"/>
</dbReference>
<dbReference type="AlphaFoldDB" id="A0A921ZXL6"/>
<feature type="domain" description="Helitron helicase-like" evidence="1">
    <location>
        <begin position="275"/>
        <end position="427"/>
    </location>
</feature>
<dbReference type="PANTHER" id="PTHR45786:SF78">
    <property type="entry name" value="ATP-DEPENDENT DNA HELICASE"/>
    <property type="match status" value="1"/>
</dbReference>
<dbReference type="Pfam" id="PF14214">
    <property type="entry name" value="Helitron_like_N"/>
    <property type="match status" value="1"/>
</dbReference>
<dbReference type="EMBL" id="MU228982">
    <property type="protein sequence ID" value="KAG6619128.1"/>
    <property type="molecule type" value="Genomic_DNA"/>
</dbReference>
<name>A0A921ZXL6_CARIL</name>